<protein>
    <submittedName>
        <fullName evidence="6">IclR family transcriptional regulator</fullName>
    </submittedName>
</protein>
<gene>
    <name evidence="6" type="ORF">ACFQE1_05460</name>
</gene>
<organism evidence="6 7">
    <name type="scientific">Halobium palmae</name>
    <dbReference type="NCBI Taxonomy" id="1776492"/>
    <lineage>
        <taxon>Archaea</taxon>
        <taxon>Methanobacteriati</taxon>
        <taxon>Methanobacteriota</taxon>
        <taxon>Stenosarchaea group</taxon>
        <taxon>Halobacteria</taxon>
        <taxon>Halobacteriales</taxon>
        <taxon>Haloferacaceae</taxon>
        <taxon>Halobium</taxon>
    </lineage>
</organism>
<dbReference type="InterPro" id="IPR029016">
    <property type="entry name" value="GAF-like_dom_sf"/>
</dbReference>
<dbReference type="SUPFAM" id="SSF46785">
    <property type="entry name" value="Winged helix' DNA-binding domain"/>
    <property type="match status" value="1"/>
</dbReference>
<dbReference type="InterPro" id="IPR036388">
    <property type="entry name" value="WH-like_DNA-bd_sf"/>
</dbReference>
<dbReference type="PROSITE" id="PS51078">
    <property type="entry name" value="ICLR_ED"/>
    <property type="match status" value="1"/>
</dbReference>
<accession>A0ABD5RWY3</accession>
<dbReference type="InterPro" id="IPR005471">
    <property type="entry name" value="Tscrpt_reg_IclR_N"/>
</dbReference>
<dbReference type="PROSITE" id="PS51077">
    <property type="entry name" value="HTH_ICLR"/>
    <property type="match status" value="1"/>
</dbReference>
<keyword evidence="2" id="KW-0238">DNA-binding</keyword>
<keyword evidence="3" id="KW-0804">Transcription</keyword>
<dbReference type="GO" id="GO:0006355">
    <property type="term" value="P:regulation of DNA-templated transcription"/>
    <property type="evidence" value="ECO:0007669"/>
    <property type="project" value="UniProtKB-ARBA"/>
</dbReference>
<evidence type="ECO:0000313" key="6">
    <source>
        <dbReference type="EMBL" id="MFC6723831.1"/>
    </source>
</evidence>
<feature type="domain" description="HTH iclR-type" evidence="4">
    <location>
        <begin position="8"/>
        <end position="67"/>
    </location>
</feature>
<evidence type="ECO:0000256" key="1">
    <source>
        <dbReference type="ARBA" id="ARBA00023015"/>
    </source>
</evidence>
<dbReference type="Pfam" id="PF09339">
    <property type="entry name" value="HTH_IclR"/>
    <property type="match status" value="1"/>
</dbReference>
<dbReference type="PANTHER" id="PTHR30136:SF35">
    <property type="entry name" value="HTH-TYPE TRANSCRIPTIONAL REGULATOR RV1719"/>
    <property type="match status" value="1"/>
</dbReference>
<dbReference type="Gene3D" id="1.10.10.10">
    <property type="entry name" value="Winged helix-like DNA-binding domain superfamily/Winged helix DNA-binding domain"/>
    <property type="match status" value="1"/>
</dbReference>
<name>A0ABD5RWY3_9EURY</name>
<dbReference type="InterPro" id="IPR036390">
    <property type="entry name" value="WH_DNA-bd_sf"/>
</dbReference>
<proteinExistence type="predicted"/>
<keyword evidence="1" id="KW-0805">Transcription regulation</keyword>
<dbReference type="InterPro" id="IPR050707">
    <property type="entry name" value="HTH_MetabolicPath_Reg"/>
</dbReference>
<dbReference type="Pfam" id="PF01614">
    <property type="entry name" value="IclR_C"/>
    <property type="match status" value="1"/>
</dbReference>
<reference evidence="6 7" key="1">
    <citation type="journal article" date="2019" name="Int. J. Syst. Evol. Microbiol.">
        <title>The Global Catalogue of Microorganisms (GCM) 10K type strain sequencing project: providing services to taxonomists for standard genome sequencing and annotation.</title>
        <authorList>
            <consortium name="The Broad Institute Genomics Platform"/>
            <consortium name="The Broad Institute Genome Sequencing Center for Infectious Disease"/>
            <person name="Wu L."/>
            <person name="Ma J."/>
        </authorList>
    </citation>
    <scope>NUCLEOTIDE SEQUENCE [LARGE SCALE GENOMIC DNA]</scope>
    <source>
        <strain evidence="6 7">NBRC 111368</strain>
    </source>
</reference>
<dbReference type="EMBL" id="JBHSWU010000054">
    <property type="protein sequence ID" value="MFC6723831.1"/>
    <property type="molecule type" value="Genomic_DNA"/>
</dbReference>
<dbReference type="Gene3D" id="3.30.450.40">
    <property type="match status" value="1"/>
</dbReference>
<evidence type="ECO:0000256" key="3">
    <source>
        <dbReference type="ARBA" id="ARBA00023163"/>
    </source>
</evidence>
<evidence type="ECO:0000259" key="5">
    <source>
        <dbReference type="PROSITE" id="PS51078"/>
    </source>
</evidence>
<feature type="domain" description="IclR-ED" evidence="5">
    <location>
        <begin position="68"/>
        <end position="251"/>
    </location>
</feature>
<evidence type="ECO:0000259" key="4">
    <source>
        <dbReference type="PROSITE" id="PS51077"/>
    </source>
</evidence>
<dbReference type="GO" id="GO:0003677">
    <property type="term" value="F:DNA binding"/>
    <property type="evidence" value="ECO:0007669"/>
    <property type="project" value="UniProtKB-KW"/>
</dbReference>
<keyword evidence="7" id="KW-1185">Reference proteome</keyword>
<dbReference type="SMART" id="SM00346">
    <property type="entry name" value="HTH_ICLR"/>
    <property type="match status" value="1"/>
</dbReference>
<evidence type="ECO:0000256" key="2">
    <source>
        <dbReference type="ARBA" id="ARBA00023125"/>
    </source>
</evidence>
<evidence type="ECO:0000313" key="7">
    <source>
        <dbReference type="Proteomes" id="UP001596328"/>
    </source>
</evidence>
<dbReference type="PANTHER" id="PTHR30136">
    <property type="entry name" value="HELIX-TURN-HELIX TRANSCRIPTIONAL REGULATOR, ICLR FAMILY"/>
    <property type="match status" value="1"/>
</dbReference>
<dbReference type="Proteomes" id="UP001596328">
    <property type="component" value="Unassembled WGS sequence"/>
</dbReference>
<comment type="caution">
    <text evidence="6">The sequence shown here is derived from an EMBL/GenBank/DDBJ whole genome shotgun (WGS) entry which is preliminary data.</text>
</comment>
<dbReference type="SUPFAM" id="SSF55781">
    <property type="entry name" value="GAF domain-like"/>
    <property type="match status" value="1"/>
</dbReference>
<sequence>MAQDPGSLTTVRRAFEILDILWELDGATPTELANRMDLPDSTTYDYLRTLSETKYVTRRNGVYRLSTYFLTVGGKMQYRSRLYQVCKPEMKRVAAETNELVGLTIEDDGKAVVFHQEEGRQALSLGTYAGAATPIHTHAAGKTILAYLPEERVDEIIAQHGLEPLTEFTTTDPAELKATLDRINRDGYAIDWNEQVIGMGMAAIPIMIDGEVLGAFNIVVPAGRLKDESYQEQLLQKLQEMEDTITINYQYGE</sequence>
<dbReference type="AlphaFoldDB" id="A0ABD5RWY3"/>
<dbReference type="InterPro" id="IPR014757">
    <property type="entry name" value="Tscrpt_reg_IclR_C"/>
</dbReference>